<keyword evidence="4" id="KW-0411">Iron-sulfur</keyword>
<dbReference type="Pfam" id="PF10588">
    <property type="entry name" value="NADH-G_4Fe-4S_3"/>
    <property type="match status" value="1"/>
</dbReference>
<name>A0ABD1S8Y1_9LAMI</name>
<protein>
    <submittedName>
        <fullName evidence="7">4Fe-4S His(Cys)3-ligated-type domain-containing protein</fullName>
    </submittedName>
</protein>
<evidence type="ECO:0000256" key="5">
    <source>
        <dbReference type="ARBA" id="ARBA00034078"/>
    </source>
</evidence>
<keyword evidence="8" id="KW-1185">Reference proteome</keyword>
<comment type="cofactor">
    <cofactor evidence="5">
        <name>[2Fe-2S] cluster</name>
        <dbReference type="ChEBI" id="CHEBI:190135"/>
    </cofactor>
</comment>
<evidence type="ECO:0000259" key="6">
    <source>
        <dbReference type="PROSITE" id="PS51839"/>
    </source>
</evidence>
<dbReference type="PROSITE" id="PS51839">
    <property type="entry name" value="4FE4S_HC3"/>
    <property type="match status" value="1"/>
</dbReference>
<dbReference type="EMBL" id="JBFOLJ010000011">
    <property type="protein sequence ID" value="KAL2496207.1"/>
    <property type="molecule type" value="Genomic_DNA"/>
</dbReference>
<evidence type="ECO:0000256" key="4">
    <source>
        <dbReference type="ARBA" id="ARBA00023014"/>
    </source>
</evidence>
<feature type="domain" description="4Fe-4S His(Cys)3-ligated-type" evidence="6">
    <location>
        <begin position="18"/>
        <end position="57"/>
    </location>
</feature>
<dbReference type="SMART" id="SM00929">
    <property type="entry name" value="NADH-G_4Fe-4S_3"/>
    <property type="match status" value="1"/>
</dbReference>
<keyword evidence="3" id="KW-0408">Iron</keyword>
<reference evidence="8" key="1">
    <citation type="submission" date="2024-07" db="EMBL/GenBank/DDBJ databases">
        <title>Two chromosome-level genome assemblies of Korean endemic species Abeliophyllum distichum and Forsythia ovata (Oleaceae).</title>
        <authorList>
            <person name="Jang H."/>
        </authorList>
    </citation>
    <scope>NUCLEOTIDE SEQUENCE [LARGE SCALE GENOMIC DNA]</scope>
</reference>
<accession>A0ABD1S8Y1</accession>
<dbReference type="Gene3D" id="3.10.20.740">
    <property type="match status" value="1"/>
</dbReference>
<comment type="cofactor">
    <cofactor evidence="1">
        <name>[4Fe-4S] cluster</name>
        <dbReference type="ChEBI" id="CHEBI:49883"/>
    </cofactor>
</comment>
<dbReference type="GO" id="GO:0051536">
    <property type="term" value="F:iron-sulfur cluster binding"/>
    <property type="evidence" value="ECO:0007669"/>
    <property type="project" value="UniProtKB-KW"/>
</dbReference>
<keyword evidence="2" id="KW-0479">Metal-binding</keyword>
<dbReference type="AlphaFoldDB" id="A0ABD1S8Y1"/>
<evidence type="ECO:0000256" key="2">
    <source>
        <dbReference type="ARBA" id="ARBA00022723"/>
    </source>
</evidence>
<dbReference type="PANTHER" id="PTHR43105">
    <property type="entry name" value="RESPIRATORY NITRATE REDUCTASE"/>
    <property type="match status" value="1"/>
</dbReference>
<evidence type="ECO:0000313" key="7">
    <source>
        <dbReference type="EMBL" id="KAL2496207.1"/>
    </source>
</evidence>
<dbReference type="Proteomes" id="UP001604277">
    <property type="component" value="Unassembled WGS sequence"/>
</dbReference>
<sequence length="110" mass="12398">MEKDIVTTGMKIKTDTLIAKKAREEVMEFLPMNHLFDCPICDHGRECDLQDQSTACGSDRGRSTELKRSVDDKNICPFVNDAVAMRMRNLVQALFSKNNSSQTQVSNLSK</sequence>
<dbReference type="GO" id="GO:0046872">
    <property type="term" value="F:metal ion binding"/>
    <property type="evidence" value="ECO:0007669"/>
    <property type="project" value="UniProtKB-KW"/>
</dbReference>
<gene>
    <name evidence="7" type="ORF">Fot_39964</name>
</gene>
<dbReference type="PANTHER" id="PTHR43105:SF13">
    <property type="entry name" value="NADH-UBIQUINONE OXIDOREDUCTASE 75 KDA SUBUNIT, MITOCHONDRIAL"/>
    <property type="match status" value="1"/>
</dbReference>
<proteinExistence type="predicted"/>
<dbReference type="SUPFAM" id="SSF54862">
    <property type="entry name" value="4Fe-4S ferredoxins"/>
    <property type="match status" value="1"/>
</dbReference>
<dbReference type="InterPro" id="IPR050123">
    <property type="entry name" value="Prok_molybdopt-oxidoreductase"/>
</dbReference>
<dbReference type="InterPro" id="IPR019574">
    <property type="entry name" value="NADH_UbQ_OxRdtase_Gsu_4Fe4S-bd"/>
</dbReference>
<evidence type="ECO:0000256" key="1">
    <source>
        <dbReference type="ARBA" id="ARBA00001966"/>
    </source>
</evidence>
<comment type="caution">
    <text evidence="7">The sequence shown here is derived from an EMBL/GenBank/DDBJ whole genome shotgun (WGS) entry which is preliminary data.</text>
</comment>
<evidence type="ECO:0000313" key="8">
    <source>
        <dbReference type="Proteomes" id="UP001604277"/>
    </source>
</evidence>
<evidence type="ECO:0000256" key="3">
    <source>
        <dbReference type="ARBA" id="ARBA00023004"/>
    </source>
</evidence>
<organism evidence="7 8">
    <name type="scientific">Forsythia ovata</name>
    <dbReference type="NCBI Taxonomy" id="205694"/>
    <lineage>
        <taxon>Eukaryota</taxon>
        <taxon>Viridiplantae</taxon>
        <taxon>Streptophyta</taxon>
        <taxon>Embryophyta</taxon>
        <taxon>Tracheophyta</taxon>
        <taxon>Spermatophyta</taxon>
        <taxon>Magnoliopsida</taxon>
        <taxon>eudicotyledons</taxon>
        <taxon>Gunneridae</taxon>
        <taxon>Pentapetalae</taxon>
        <taxon>asterids</taxon>
        <taxon>lamiids</taxon>
        <taxon>Lamiales</taxon>
        <taxon>Oleaceae</taxon>
        <taxon>Forsythieae</taxon>
        <taxon>Forsythia</taxon>
    </lineage>
</organism>